<sequence length="43" mass="5232">MYYSIFERAASYHRLLTCSILNHRQRCMINVEIVYFVVNFDTN</sequence>
<organism evidence="1 2">
    <name type="scientific">Vibrio cholerae</name>
    <dbReference type="NCBI Taxonomy" id="666"/>
    <lineage>
        <taxon>Bacteria</taxon>
        <taxon>Pseudomonadati</taxon>
        <taxon>Pseudomonadota</taxon>
        <taxon>Gammaproteobacteria</taxon>
        <taxon>Vibrionales</taxon>
        <taxon>Vibrionaceae</taxon>
        <taxon>Vibrio</taxon>
    </lineage>
</organism>
<gene>
    <name evidence="1" type="ORF">ERS013200_00528</name>
</gene>
<reference evidence="1 2" key="1">
    <citation type="submission" date="2015-07" db="EMBL/GenBank/DDBJ databases">
        <authorList>
            <consortium name="Pathogen Informatics"/>
        </authorList>
    </citation>
    <scope>NUCLEOTIDE SEQUENCE [LARGE SCALE GENOMIC DNA]</scope>
    <source>
        <strain evidence="1 2">A316</strain>
    </source>
</reference>
<dbReference type="AlphaFoldDB" id="A0A655ZNV5"/>
<accession>A0A655ZNV5</accession>
<evidence type="ECO:0000313" key="1">
    <source>
        <dbReference type="EMBL" id="CSC08408.1"/>
    </source>
</evidence>
<proteinExistence type="predicted"/>
<dbReference type="Proteomes" id="UP000041770">
    <property type="component" value="Unassembled WGS sequence"/>
</dbReference>
<protein>
    <submittedName>
        <fullName evidence="1">Uncharacterized protein</fullName>
    </submittedName>
</protein>
<dbReference type="EMBL" id="CWQY01000002">
    <property type="protein sequence ID" value="CSC08408.1"/>
    <property type="molecule type" value="Genomic_DNA"/>
</dbReference>
<name>A0A655ZNV5_VIBCL</name>
<evidence type="ECO:0000313" key="2">
    <source>
        <dbReference type="Proteomes" id="UP000041770"/>
    </source>
</evidence>